<evidence type="ECO:0000313" key="3">
    <source>
        <dbReference type="Proteomes" id="UP000006589"/>
    </source>
</evidence>
<name>B1M2Z9_METRJ</name>
<keyword evidence="1" id="KW-1133">Transmembrane helix</keyword>
<dbReference type="KEGG" id="mrd:Mrad2831_1288"/>
<keyword evidence="1" id="KW-0812">Transmembrane</keyword>
<organism evidence="2 3">
    <name type="scientific">Methylobacterium radiotolerans (strain ATCC 27329 / DSM 1819 / JCM 2831 / NBRC 15690 / NCIMB 10815 / 0-1)</name>
    <dbReference type="NCBI Taxonomy" id="426355"/>
    <lineage>
        <taxon>Bacteria</taxon>
        <taxon>Pseudomonadati</taxon>
        <taxon>Pseudomonadota</taxon>
        <taxon>Alphaproteobacteria</taxon>
        <taxon>Hyphomicrobiales</taxon>
        <taxon>Methylobacteriaceae</taxon>
        <taxon>Methylobacterium</taxon>
    </lineage>
</organism>
<dbReference type="EMBL" id="CP001001">
    <property type="protein sequence ID" value="ACB23290.1"/>
    <property type="molecule type" value="Genomic_DNA"/>
</dbReference>
<dbReference type="HOGENOM" id="CLU_2974309_0_0_5"/>
<dbReference type="GeneID" id="43529466"/>
<sequence length="58" mass="6256">MDGSREREKRDLKPLVIALVVVGLVFAGAIAGYWTWQTGSQQHTASRQSDGSATALPK</sequence>
<dbReference type="AlphaFoldDB" id="B1M2Z9"/>
<proteinExistence type="predicted"/>
<reference evidence="2 3" key="1">
    <citation type="submission" date="2008-03" db="EMBL/GenBank/DDBJ databases">
        <title>Complete sequence of chromosome of Methylobacterium radiotolerans JCM 2831.</title>
        <authorList>
            <consortium name="US DOE Joint Genome Institute"/>
            <person name="Copeland A."/>
            <person name="Lucas S."/>
            <person name="Lapidus A."/>
            <person name="Glavina del Rio T."/>
            <person name="Dalin E."/>
            <person name="Tice H."/>
            <person name="Bruce D."/>
            <person name="Goodwin L."/>
            <person name="Pitluck S."/>
            <person name="Kiss H."/>
            <person name="Brettin T."/>
            <person name="Detter J.C."/>
            <person name="Han C."/>
            <person name="Kuske C.R."/>
            <person name="Schmutz J."/>
            <person name="Larimer F."/>
            <person name="Land M."/>
            <person name="Hauser L."/>
            <person name="Kyrpides N."/>
            <person name="Mikhailova N."/>
            <person name="Marx C.J."/>
            <person name="Richardson P."/>
        </authorList>
    </citation>
    <scope>NUCLEOTIDE SEQUENCE [LARGE SCALE GENOMIC DNA]</scope>
    <source>
        <strain evidence="3">ATCC 27329 / DSM 1819 / JCM 2831 / NBRC 15690 / NCIMB 10815 / 0-1</strain>
    </source>
</reference>
<feature type="transmembrane region" description="Helical" evidence="1">
    <location>
        <begin position="12"/>
        <end position="36"/>
    </location>
</feature>
<dbReference type="RefSeq" id="WP_012318279.1">
    <property type="nucleotide sequence ID" value="NC_010505.1"/>
</dbReference>
<keyword evidence="1" id="KW-0472">Membrane</keyword>
<evidence type="ECO:0000313" key="2">
    <source>
        <dbReference type="EMBL" id="ACB23290.1"/>
    </source>
</evidence>
<protein>
    <submittedName>
        <fullName evidence="2">Uncharacterized protein</fullName>
    </submittedName>
</protein>
<evidence type="ECO:0000256" key="1">
    <source>
        <dbReference type="SAM" id="Phobius"/>
    </source>
</evidence>
<gene>
    <name evidence="2" type="ordered locus">Mrad2831_1288</name>
</gene>
<accession>B1M2Z9</accession>
<dbReference type="Proteomes" id="UP000006589">
    <property type="component" value="Chromosome"/>
</dbReference>